<evidence type="ECO:0000313" key="14">
    <source>
        <dbReference type="Proteomes" id="UP000655225"/>
    </source>
</evidence>
<evidence type="ECO:0000256" key="9">
    <source>
        <dbReference type="ARBA" id="ARBA00023294"/>
    </source>
</evidence>
<accession>A0A834YHV4</accession>
<comment type="subcellular location">
    <subcellularLocation>
        <location evidence="1">Cytoplasm</location>
    </subcellularLocation>
</comment>
<dbReference type="FunFam" id="1.10.510.10:FF:000142">
    <property type="entry name" value="Octicosapeptide/phox/Bem1p domain kinase superfamily protein"/>
    <property type="match status" value="1"/>
</dbReference>
<dbReference type="PANTHER" id="PTHR23257:SF963">
    <property type="entry name" value="AT08303P"/>
    <property type="match status" value="1"/>
</dbReference>
<name>A0A834YHV4_TETSI</name>
<evidence type="ECO:0000256" key="2">
    <source>
        <dbReference type="ARBA" id="ARBA00022490"/>
    </source>
</evidence>
<dbReference type="GO" id="GO:0009734">
    <property type="term" value="P:auxin-activated signaling pathway"/>
    <property type="evidence" value="ECO:0007669"/>
    <property type="project" value="UniProtKB-KW"/>
</dbReference>
<dbReference type="GO" id="GO:0005524">
    <property type="term" value="F:ATP binding"/>
    <property type="evidence" value="ECO:0007669"/>
    <property type="project" value="UniProtKB-UniRule"/>
</dbReference>
<dbReference type="Gene3D" id="1.10.510.10">
    <property type="entry name" value="Transferase(Phosphotransferase) domain 1"/>
    <property type="match status" value="1"/>
</dbReference>
<proteinExistence type="predicted"/>
<dbReference type="CDD" id="cd13999">
    <property type="entry name" value="STKc_MAP3K-like"/>
    <property type="match status" value="1"/>
</dbReference>
<dbReference type="PROSITE" id="PS00107">
    <property type="entry name" value="PROTEIN_KINASE_ATP"/>
    <property type="match status" value="1"/>
</dbReference>
<feature type="region of interest" description="Disordered" evidence="11">
    <location>
        <begin position="329"/>
        <end position="353"/>
    </location>
</feature>
<dbReference type="InterPro" id="IPR000719">
    <property type="entry name" value="Prot_kinase_dom"/>
</dbReference>
<feature type="region of interest" description="Disordered" evidence="11">
    <location>
        <begin position="141"/>
        <end position="160"/>
    </location>
</feature>
<feature type="domain" description="Protein kinase" evidence="12">
    <location>
        <begin position="1113"/>
        <end position="1378"/>
    </location>
</feature>
<feature type="binding site" evidence="10">
    <location>
        <position position="1144"/>
    </location>
    <ligand>
        <name>ATP</name>
        <dbReference type="ChEBI" id="CHEBI:30616"/>
    </ligand>
</feature>
<evidence type="ECO:0000256" key="6">
    <source>
        <dbReference type="ARBA" id="ARBA00022741"/>
    </source>
</evidence>
<dbReference type="Proteomes" id="UP000655225">
    <property type="component" value="Unassembled WGS sequence"/>
</dbReference>
<evidence type="ECO:0000256" key="7">
    <source>
        <dbReference type="ARBA" id="ARBA00022777"/>
    </source>
</evidence>
<evidence type="ECO:0000313" key="13">
    <source>
        <dbReference type="EMBL" id="KAF8388355.1"/>
    </source>
</evidence>
<evidence type="ECO:0000256" key="11">
    <source>
        <dbReference type="SAM" id="MobiDB-lite"/>
    </source>
</evidence>
<feature type="region of interest" description="Disordered" evidence="11">
    <location>
        <begin position="16"/>
        <end position="38"/>
    </location>
</feature>
<dbReference type="GO" id="GO:0004674">
    <property type="term" value="F:protein serine/threonine kinase activity"/>
    <property type="evidence" value="ECO:0007669"/>
    <property type="project" value="UniProtKB-KW"/>
</dbReference>
<dbReference type="Pfam" id="PF00564">
    <property type="entry name" value="PB1"/>
    <property type="match status" value="1"/>
</dbReference>
<dbReference type="InterPro" id="IPR050167">
    <property type="entry name" value="Ser_Thr_protein_kinase"/>
</dbReference>
<keyword evidence="6 10" id="KW-0547">Nucleotide-binding</keyword>
<feature type="region of interest" description="Disordered" evidence="11">
    <location>
        <begin position="1016"/>
        <end position="1043"/>
    </location>
</feature>
<feature type="region of interest" description="Disordered" evidence="11">
    <location>
        <begin position="671"/>
        <end position="690"/>
    </location>
</feature>
<comment type="caution">
    <text evidence="13">The sequence shown here is derived from an EMBL/GenBank/DDBJ whole genome shotgun (WGS) entry which is preliminary data.</text>
</comment>
<feature type="compositionally biased region" description="Low complexity" evidence="11">
    <location>
        <begin position="335"/>
        <end position="346"/>
    </location>
</feature>
<reference evidence="13 14" key="1">
    <citation type="submission" date="2020-04" db="EMBL/GenBank/DDBJ databases">
        <title>Plant Genome Project.</title>
        <authorList>
            <person name="Zhang R.-G."/>
        </authorList>
    </citation>
    <scope>NUCLEOTIDE SEQUENCE [LARGE SCALE GENOMIC DNA]</scope>
    <source>
        <strain evidence="13">YNK0</strain>
        <tissue evidence="13">Leaf</tissue>
    </source>
</reference>
<evidence type="ECO:0000256" key="3">
    <source>
        <dbReference type="ARBA" id="ARBA00022527"/>
    </source>
</evidence>
<keyword evidence="3" id="KW-0723">Serine/threonine-protein kinase</keyword>
<dbReference type="PRINTS" id="PR00109">
    <property type="entry name" value="TYRKINASE"/>
</dbReference>
<dbReference type="GO" id="GO:0005737">
    <property type="term" value="C:cytoplasm"/>
    <property type="evidence" value="ECO:0007669"/>
    <property type="project" value="UniProtKB-SubCell"/>
</dbReference>
<dbReference type="SUPFAM" id="SSF54277">
    <property type="entry name" value="CAD &amp; PB1 domains"/>
    <property type="match status" value="1"/>
</dbReference>
<dbReference type="SMART" id="SM00666">
    <property type="entry name" value="PB1"/>
    <property type="match status" value="1"/>
</dbReference>
<evidence type="ECO:0000256" key="10">
    <source>
        <dbReference type="PROSITE-ProRule" id="PRU10141"/>
    </source>
</evidence>
<dbReference type="Gene3D" id="3.30.200.20">
    <property type="entry name" value="Phosphorylase Kinase, domain 1"/>
    <property type="match status" value="1"/>
</dbReference>
<dbReference type="EMBL" id="JABCRI010000020">
    <property type="protein sequence ID" value="KAF8388355.1"/>
    <property type="molecule type" value="Genomic_DNA"/>
</dbReference>
<keyword evidence="2" id="KW-0963">Cytoplasm</keyword>
<protein>
    <recommendedName>
        <fullName evidence="12">Protein kinase domain-containing protein</fullName>
    </recommendedName>
</protein>
<evidence type="ECO:0000256" key="1">
    <source>
        <dbReference type="ARBA" id="ARBA00004496"/>
    </source>
</evidence>
<keyword evidence="4" id="KW-0597">Phosphoprotein</keyword>
<keyword evidence="14" id="KW-1185">Reference proteome</keyword>
<evidence type="ECO:0000259" key="12">
    <source>
        <dbReference type="PROSITE" id="PS50011"/>
    </source>
</evidence>
<dbReference type="InterPro" id="IPR000270">
    <property type="entry name" value="PB1_dom"/>
</dbReference>
<gene>
    <name evidence="13" type="ORF">HHK36_027021</name>
</gene>
<keyword evidence="7" id="KW-0418">Kinase</keyword>
<dbReference type="PROSITE" id="PS00108">
    <property type="entry name" value="PROTEIN_KINASE_ST"/>
    <property type="match status" value="1"/>
</dbReference>
<dbReference type="CDD" id="cd06410">
    <property type="entry name" value="PB1_UP2"/>
    <property type="match status" value="1"/>
</dbReference>
<keyword evidence="8 10" id="KW-0067">ATP-binding</keyword>
<keyword evidence="5" id="KW-0808">Transferase</keyword>
<dbReference type="PANTHER" id="PTHR23257">
    <property type="entry name" value="SERINE-THREONINE PROTEIN KINASE"/>
    <property type="match status" value="1"/>
</dbReference>
<sequence>MLLNITVISIKAMTSEAPGPSRQRIQQEPDAVVSGDGLSAGNHAHNISVQTGEEFSLEFLQDRVAPRRVPIITDMNQGHMKRVGFNLNRNHRLGYEDLTGILGLGRMDSVCDSDISDSAYGKGCVMEVDKKTYSDKVSRYKETSVSGQESRKSSDEMNCDQASLGMAPSPIDMFGSPHAFHLNGSGASNGSLSGKMKFLCSFGGRILPRPNDGKLRYVGGETRIISIKKTVSWGELVKKTSAICNQPHTIKYQLPGEDLDALISVSSDEDLQNMIEEYDGLERVEGSQRMRIFLISSCESESPCSFEARATQQGNSDYHYVVAVNGIMDPSPRKSSSGQSLASQLGNNLDCSPSFRRDSPTLLHPLEIKDRISSSNLLGMFSHPSAQFLIAPQNLTKSPNQSPPFSPLPIQHRDPKTSHVQFYEDHSCPGNNENSSPFVMDQQPSDNSNCIDTTGYYHFPHGPGQLMNYHYPSKHVVDIDQPNRHHGVHFHHHRPNRDFVASPIFGQNGSDFEGCSGERLMLKERAFHSEKALSHMEDTVGLLSGSNDSVGSHHGMPHALSDSQLQELGGRSIYWLQDKITQSPPLNFATTQSPSLVMSSALHQWPMQQQGSTEFTNPHFEYKLLDVESTGSQTRLDLPNCSLRPGSSDRNELIHQDTQNNDDEYQTAKEDVNEPKFMARDSHEENPGVSRDMLNWMDEKYYLLHHGGKDHESDMNNGSLANAVEYKNKLPNINHYPTSMLGVHISPHELQAPEGMVLASSAYTLKPCAIIEKPQGYQLDKTASELHVKSQKTAKVQQYALTETMNNETESKASNAFPCTSLVSLSRDSEVADFEKIHHHNTKQQSPDENSPTYMLRGSSSGLVSHGFPMSQKEMDDQEPIVISSINLPPLTFEDDAGLSFNLHKNEPPLTWSSFWNPVTDAAFGREVSPIDEEPVSFPEQKFEKLGPGGNSYERLKVEDAILGHPEHLNNFDEQNQLESVVIIEDVTDRMPLGIHCSPTIVPYVLDEVCSEIQSPRVTEAESITPESESEDAKADDRDMDESISDSTIAEIEAGIYGLQEYLSSHLANLMLYMMLHECRAKAGITTAQLLKIEIHPNVLLNADIQIIKNADLEELRELGSGTFGTVYHGKWRGTDVAIKRIKKSCFAGRSSEQERLTKDFWREAQILSKLHHPNVVAFYGVVPDGDGGTLATVTEFMVNGSLRHVLLRKDRALDRRKRLIIAMDAAFGMEYLHLKNIVHFDLKCDNLLVNMRDPQRPICKVGDFGLSRIKRNTLVSGGVRGTLPWMAPELLNGSSSRVSEKVDVFSFGIAMWEILTGEDPYANMHTGAIIGGIVSNTLRPPIPDRCDPEWRKLMEQCWSPDPAVRPSFTEITNRLRVMSIALQAKGHNQTKQLKSNISM</sequence>
<dbReference type="InterPro" id="IPR011009">
    <property type="entry name" value="Kinase-like_dom_sf"/>
</dbReference>
<feature type="region of interest" description="Disordered" evidence="11">
    <location>
        <begin position="636"/>
        <end position="665"/>
    </location>
</feature>
<dbReference type="FunFam" id="3.30.200.20:FF:000081">
    <property type="entry name" value="Octicosapeptide/phox/Bem1p domain kinase superfamily protein"/>
    <property type="match status" value="1"/>
</dbReference>
<dbReference type="SUPFAM" id="SSF56112">
    <property type="entry name" value="Protein kinase-like (PK-like)"/>
    <property type="match status" value="1"/>
</dbReference>
<keyword evidence="9" id="KW-0927">Auxin signaling pathway</keyword>
<dbReference type="InterPro" id="IPR001245">
    <property type="entry name" value="Ser-Thr/Tyr_kinase_cat_dom"/>
</dbReference>
<dbReference type="InterPro" id="IPR017441">
    <property type="entry name" value="Protein_kinase_ATP_BS"/>
</dbReference>
<dbReference type="FunFam" id="3.10.20.90:FF:000058">
    <property type="entry name" value="Octicosapeptide/phox/Bem1p domain kinase superfamily protein"/>
    <property type="match status" value="1"/>
</dbReference>
<dbReference type="SMART" id="SM00220">
    <property type="entry name" value="S_TKc"/>
    <property type="match status" value="1"/>
</dbReference>
<dbReference type="OrthoDB" id="4062651at2759"/>
<dbReference type="GO" id="GO:0010928">
    <property type="term" value="P:regulation of auxin mediated signaling pathway"/>
    <property type="evidence" value="ECO:0007669"/>
    <property type="project" value="UniProtKB-ARBA"/>
</dbReference>
<organism evidence="13 14">
    <name type="scientific">Tetracentron sinense</name>
    <name type="common">Spur-leaf</name>
    <dbReference type="NCBI Taxonomy" id="13715"/>
    <lineage>
        <taxon>Eukaryota</taxon>
        <taxon>Viridiplantae</taxon>
        <taxon>Streptophyta</taxon>
        <taxon>Embryophyta</taxon>
        <taxon>Tracheophyta</taxon>
        <taxon>Spermatophyta</taxon>
        <taxon>Magnoliopsida</taxon>
        <taxon>Trochodendrales</taxon>
        <taxon>Trochodendraceae</taxon>
        <taxon>Tetracentron</taxon>
    </lineage>
</organism>
<dbReference type="InterPro" id="IPR008271">
    <property type="entry name" value="Ser/Thr_kinase_AS"/>
</dbReference>
<dbReference type="Gene3D" id="3.10.20.90">
    <property type="entry name" value="Phosphatidylinositol 3-kinase Catalytic Subunit, Chain A, domain 1"/>
    <property type="match status" value="1"/>
</dbReference>
<evidence type="ECO:0000256" key="4">
    <source>
        <dbReference type="ARBA" id="ARBA00022553"/>
    </source>
</evidence>
<evidence type="ECO:0000256" key="5">
    <source>
        <dbReference type="ARBA" id="ARBA00022679"/>
    </source>
</evidence>
<feature type="compositionally biased region" description="Basic and acidic residues" evidence="11">
    <location>
        <begin position="671"/>
        <end position="686"/>
    </location>
</feature>
<dbReference type="OMA" id="FANEDHD"/>
<dbReference type="PROSITE" id="PS50011">
    <property type="entry name" value="PROTEIN_KINASE_DOM"/>
    <property type="match status" value="1"/>
</dbReference>
<evidence type="ECO:0000256" key="8">
    <source>
        <dbReference type="ARBA" id="ARBA00022840"/>
    </source>
</evidence>
<dbReference type="Pfam" id="PF07714">
    <property type="entry name" value="PK_Tyr_Ser-Thr"/>
    <property type="match status" value="1"/>
</dbReference>